<dbReference type="EMBL" id="JAZHXJ010000679">
    <property type="protein sequence ID" value="KAL1853980.1"/>
    <property type="molecule type" value="Genomic_DNA"/>
</dbReference>
<evidence type="ECO:0000259" key="1">
    <source>
        <dbReference type="Pfam" id="PF24809"/>
    </source>
</evidence>
<dbReference type="Pfam" id="PF24809">
    <property type="entry name" value="DUF7708"/>
    <property type="match status" value="1"/>
</dbReference>
<organism evidence="2 3">
    <name type="scientific">Phialemonium thermophilum</name>
    <dbReference type="NCBI Taxonomy" id="223376"/>
    <lineage>
        <taxon>Eukaryota</taxon>
        <taxon>Fungi</taxon>
        <taxon>Dikarya</taxon>
        <taxon>Ascomycota</taxon>
        <taxon>Pezizomycotina</taxon>
        <taxon>Sordariomycetes</taxon>
        <taxon>Sordariomycetidae</taxon>
        <taxon>Cephalothecales</taxon>
        <taxon>Cephalothecaceae</taxon>
        <taxon>Phialemonium</taxon>
    </lineage>
</organism>
<keyword evidence="3" id="KW-1185">Reference proteome</keyword>
<protein>
    <recommendedName>
        <fullName evidence="1">DUF7708 domain-containing protein</fullName>
    </recommendedName>
</protein>
<comment type="caution">
    <text evidence="2">The sequence shown here is derived from an EMBL/GenBank/DDBJ whole genome shotgun (WGS) entry which is preliminary data.</text>
</comment>
<feature type="domain" description="DUF7708" evidence="1">
    <location>
        <begin position="73"/>
        <end position="187"/>
    </location>
</feature>
<reference evidence="2 3" key="1">
    <citation type="journal article" date="2024" name="Commun. Biol.">
        <title>Comparative genomic analysis of thermophilic fungi reveals convergent evolutionary adaptations and gene losses.</title>
        <authorList>
            <person name="Steindorff A.S."/>
            <person name="Aguilar-Pontes M.V."/>
            <person name="Robinson A.J."/>
            <person name="Andreopoulos B."/>
            <person name="LaButti K."/>
            <person name="Kuo A."/>
            <person name="Mondo S."/>
            <person name="Riley R."/>
            <person name="Otillar R."/>
            <person name="Haridas S."/>
            <person name="Lipzen A."/>
            <person name="Grimwood J."/>
            <person name="Schmutz J."/>
            <person name="Clum A."/>
            <person name="Reid I.D."/>
            <person name="Moisan M.C."/>
            <person name="Butler G."/>
            <person name="Nguyen T.T.M."/>
            <person name="Dewar K."/>
            <person name="Conant G."/>
            <person name="Drula E."/>
            <person name="Henrissat B."/>
            <person name="Hansel C."/>
            <person name="Singer S."/>
            <person name="Hutchinson M.I."/>
            <person name="de Vries R.P."/>
            <person name="Natvig D.O."/>
            <person name="Powell A.J."/>
            <person name="Tsang A."/>
            <person name="Grigoriev I.V."/>
        </authorList>
    </citation>
    <scope>NUCLEOTIDE SEQUENCE [LARGE SCALE GENOMIC DNA]</scope>
    <source>
        <strain evidence="2 3">ATCC 24622</strain>
    </source>
</reference>
<dbReference type="InterPro" id="IPR056125">
    <property type="entry name" value="DUF7708"/>
</dbReference>
<name>A0ABR3W5X3_9PEZI</name>
<proteinExistence type="predicted"/>
<dbReference type="Proteomes" id="UP001586593">
    <property type="component" value="Unassembled WGS sequence"/>
</dbReference>
<gene>
    <name evidence="2" type="ORF">VTK73DRAFT_8856</name>
</gene>
<sequence>MAAEEKEKDLWREALDTLSEEDRRWIEESRVQEDRLQILKHVHESAELQRRQCIDKGRSITTRSGREIKFRHILEKISGYVSELIKVVDVGVAFDGSGHAATPWGVIKFILQGASSNVELFTKLGDGVVLVSNLIARYAVIEQLYLREDLEMKPDLTKHMIALYASILSYLASAKRYFERNSAGKFQDCIN</sequence>
<accession>A0ABR3W5X3</accession>
<evidence type="ECO:0000313" key="3">
    <source>
        <dbReference type="Proteomes" id="UP001586593"/>
    </source>
</evidence>
<evidence type="ECO:0000313" key="2">
    <source>
        <dbReference type="EMBL" id="KAL1853980.1"/>
    </source>
</evidence>